<organism evidence="1 2">
    <name type="scientific">Corchorus capsularis</name>
    <name type="common">Jute</name>
    <dbReference type="NCBI Taxonomy" id="210143"/>
    <lineage>
        <taxon>Eukaryota</taxon>
        <taxon>Viridiplantae</taxon>
        <taxon>Streptophyta</taxon>
        <taxon>Embryophyta</taxon>
        <taxon>Tracheophyta</taxon>
        <taxon>Spermatophyta</taxon>
        <taxon>Magnoliopsida</taxon>
        <taxon>eudicotyledons</taxon>
        <taxon>Gunneridae</taxon>
        <taxon>Pentapetalae</taxon>
        <taxon>rosids</taxon>
        <taxon>malvids</taxon>
        <taxon>Malvales</taxon>
        <taxon>Malvaceae</taxon>
        <taxon>Grewioideae</taxon>
        <taxon>Apeibeae</taxon>
        <taxon>Corchorus</taxon>
    </lineage>
</organism>
<gene>
    <name evidence="1" type="ORF">CCACVL1_14277</name>
</gene>
<dbReference type="Gramene" id="OMO78600">
    <property type="protein sequence ID" value="OMO78600"/>
    <property type="gene ID" value="CCACVL1_14277"/>
</dbReference>
<keyword evidence="2" id="KW-1185">Reference proteome</keyword>
<reference evidence="1 2" key="1">
    <citation type="submission" date="2013-09" db="EMBL/GenBank/DDBJ databases">
        <title>Corchorus capsularis genome sequencing.</title>
        <authorList>
            <person name="Alam M."/>
            <person name="Haque M.S."/>
            <person name="Islam M.S."/>
            <person name="Emdad E.M."/>
            <person name="Islam M.M."/>
            <person name="Ahmed B."/>
            <person name="Halim A."/>
            <person name="Hossen Q.M.M."/>
            <person name="Hossain M.Z."/>
            <person name="Ahmed R."/>
            <person name="Khan M.M."/>
            <person name="Islam R."/>
            <person name="Rashid M.M."/>
            <person name="Khan S.A."/>
            <person name="Rahman M.S."/>
            <person name="Alam M."/>
        </authorList>
    </citation>
    <scope>NUCLEOTIDE SEQUENCE [LARGE SCALE GENOMIC DNA]</scope>
    <source>
        <strain evidence="2">cv. CVL-1</strain>
        <tissue evidence="1">Whole seedling</tissue>
    </source>
</reference>
<protein>
    <submittedName>
        <fullName evidence="1">Uncharacterized protein</fullName>
    </submittedName>
</protein>
<comment type="caution">
    <text evidence="1">The sequence shown here is derived from an EMBL/GenBank/DDBJ whole genome shotgun (WGS) entry which is preliminary data.</text>
</comment>
<evidence type="ECO:0000313" key="1">
    <source>
        <dbReference type="EMBL" id="OMO78600.1"/>
    </source>
</evidence>
<proteinExistence type="predicted"/>
<dbReference type="Proteomes" id="UP000188268">
    <property type="component" value="Unassembled WGS sequence"/>
</dbReference>
<dbReference type="EMBL" id="AWWV01010541">
    <property type="protein sequence ID" value="OMO78600.1"/>
    <property type="molecule type" value="Genomic_DNA"/>
</dbReference>
<evidence type="ECO:0000313" key="2">
    <source>
        <dbReference type="Proteomes" id="UP000188268"/>
    </source>
</evidence>
<accession>A0A1R3I7Q3</accession>
<feature type="non-terminal residue" evidence="1">
    <location>
        <position position="1"/>
    </location>
</feature>
<name>A0A1R3I7Q3_COCAP</name>
<sequence>RGVLPTWETQEMYNVIHVELFERHPSVIKVAVTFFDTNSHVAATHSDGSCYCFERRN</sequence>
<dbReference type="AlphaFoldDB" id="A0A1R3I7Q3"/>